<comment type="caution">
    <text evidence="2">The sequence shown here is derived from an EMBL/GenBank/DDBJ whole genome shotgun (WGS) entry which is preliminary data.</text>
</comment>
<proteinExistence type="predicted"/>
<evidence type="ECO:0000313" key="3">
    <source>
        <dbReference type="Proteomes" id="UP000182235"/>
    </source>
</evidence>
<dbReference type="Proteomes" id="UP000182235">
    <property type="component" value="Unassembled WGS sequence"/>
</dbReference>
<dbReference type="PANTHER" id="PTHR44167">
    <property type="entry name" value="OVARIAN-SPECIFIC SERINE/THREONINE-PROTEIN KINASE LOK-RELATED"/>
    <property type="match status" value="1"/>
</dbReference>
<feature type="domain" description="Protein kinase" evidence="1">
    <location>
        <begin position="1"/>
        <end position="206"/>
    </location>
</feature>
<evidence type="ECO:0000259" key="1">
    <source>
        <dbReference type="PROSITE" id="PS50011"/>
    </source>
</evidence>
<accession>A0A1J9PM76</accession>
<gene>
    <name evidence="2" type="ORF">AJ78_02349</name>
</gene>
<name>A0A1J9PM76_9EURO</name>
<protein>
    <recommendedName>
        <fullName evidence="1">Protein kinase domain-containing protein</fullName>
    </recommendedName>
</protein>
<dbReference type="InterPro" id="IPR011009">
    <property type="entry name" value="Kinase-like_dom_sf"/>
</dbReference>
<dbReference type="GO" id="GO:0005524">
    <property type="term" value="F:ATP binding"/>
    <property type="evidence" value="ECO:0007669"/>
    <property type="project" value="InterPro"/>
</dbReference>
<dbReference type="EMBL" id="LGRN01000063">
    <property type="protein sequence ID" value="OJD17537.1"/>
    <property type="molecule type" value="Genomic_DNA"/>
</dbReference>
<reference evidence="2 3" key="1">
    <citation type="submission" date="2015-07" db="EMBL/GenBank/DDBJ databases">
        <title>Emmonsia species relationships and genome sequence.</title>
        <authorList>
            <consortium name="The Broad Institute Genomics Platform"/>
            <person name="Cuomo C.A."/>
            <person name="Munoz J.F."/>
            <person name="Imamovic A."/>
            <person name="Priest M.E."/>
            <person name="Young S."/>
            <person name="Clay O.K."/>
            <person name="McEwen J.G."/>
        </authorList>
    </citation>
    <scope>NUCLEOTIDE SEQUENCE [LARGE SCALE GENOMIC DNA]</scope>
    <source>
        <strain evidence="2 3">UAMH 9510</strain>
    </source>
</reference>
<evidence type="ECO:0000313" key="2">
    <source>
        <dbReference type="EMBL" id="OJD17537.1"/>
    </source>
</evidence>
<dbReference type="InterPro" id="IPR000719">
    <property type="entry name" value="Prot_kinase_dom"/>
</dbReference>
<dbReference type="SUPFAM" id="SSF56112">
    <property type="entry name" value="Protein kinase-like (PK-like)"/>
    <property type="match status" value="1"/>
</dbReference>
<dbReference type="AlphaFoldDB" id="A0A1J9PM76"/>
<dbReference type="PROSITE" id="PS50011">
    <property type="entry name" value="PROTEIN_KINASE_DOM"/>
    <property type="match status" value="1"/>
</dbReference>
<dbReference type="PANTHER" id="PTHR44167:SF24">
    <property type="entry name" value="SERINE_THREONINE-PROTEIN KINASE CHK2"/>
    <property type="match status" value="1"/>
</dbReference>
<dbReference type="GO" id="GO:0004672">
    <property type="term" value="F:protein kinase activity"/>
    <property type="evidence" value="ECO:0007669"/>
    <property type="project" value="InterPro"/>
</dbReference>
<dbReference type="Gene3D" id="1.10.510.10">
    <property type="entry name" value="Transferase(Phosphotransferase) domain 1"/>
    <property type="match status" value="1"/>
</dbReference>
<sequence>MVGMSATTSRIGNIMRKECHILLDEPDITAQNFTACRTEAEVYLILGSHQCIAKCSNIDPEKKYIELEYHSNGNLKGYWPATGQASRKKTCDIERYQMIQSVAYIHSKGVRHSDIRLDQWLAYADHNARLSDFNASGFDDQPDLNLRRRPAQGLESPSHYLPRNPGLDSTVESDLFALGSALYELVTNYRPYETLSNESIEARFRE</sequence>
<organism evidence="2 3">
    <name type="scientific">Emergomyces pasteurianus Ep9510</name>
    <dbReference type="NCBI Taxonomy" id="1447872"/>
    <lineage>
        <taxon>Eukaryota</taxon>
        <taxon>Fungi</taxon>
        <taxon>Dikarya</taxon>
        <taxon>Ascomycota</taxon>
        <taxon>Pezizomycotina</taxon>
        <taxon>Eurotiomycetes</taxon>
        <taxon>Eurotiomycetidae</taxon>
        <taxon>Onygenales</taxon>
        <taxon>Ajellomycetaceae</taxon>
        <taxon>Emergomyces</taxon>
    </lineage>
</organism>
<dbReference type="Pfam" id="PF00069">
    <property type="entry name" value="Pkinase"/>
    <property type="match status" value="1"/>
</dbReference>
<dbReference type="OrthoDB" id="4187199at2759"/>
<dbReference type="STRING" id="1447872.A0A1J9PM76"/>
<keyword evidence="3" id="KW-1185">Reference proteome</keyword>